<reference evidence="4" key="1">
    <citation type="submission" date="2018-09" db="EMBL/GenBank/DDBJ databases">
        <authorList>
            <person name="Kim I."/>
        </authorList>
    </citation>
    <scope>NUCLEOTIDE SEQUENCE [LARGE SCALE GENOMIC DNA]</scope>
    <source>
        <strain evidence="4">DD4a</strain>
    </source>
</reference>
<proteinExistence type="predicted"/>
<dbReference type="InterPro" id="IPR036869">
    <property type="entry name" value="J_dom_sf"/>
</dbReference>
<dbReference type="PROSITE" id="PS50076">
    <property type="entry name" value="DNAJ_2"/>
    <property type="match status" value="1"/>
</dbReference>
<comment type="caution">
    <text evidence="3">The sequence shown here is derived from an EMBL/GenBank/DDBJ whole genome shotgun (WGS) entry which is preliminary data.</text>
</comment>
<dbReference type="EMBL" id="QXTG01000002">
    <property type="protein sequence ID" value="RIX28095.1"/>
    <property type="molecule type" value="Genomic_DNA"/>
</dbReference>
<dbReference type="InterPro" id="IPR001623">
    <property type="entry name" value="DnaJ_domain"/>
</dbReference>
<gene>
    <name evidence="3" type="ORF">D1781_11450</name>
</gene>
<dbReference type="RefSeq" id="WP_119482405.1">
    <property type="nucleotide sequence ID" value="NZ_QXTG01000002.1"/>
</dbReference>
<dbReference type="AlphaFoldDB" id="A0A3A1TZJ1"/>
<evidence type="ECO:0000313" key="3">
    <source>
        <dbReference type="EMBL" id="RIX28095.1"/>
    </source>
</evidence>
<feature type="domain" description="J" evidence="2">
    <location>
        <begin position="11"/>
        <end position="81"/>
    </location>
</feature>
<evidence type="ECO:0000313" key="4">
    <source>
        <dbReference type="Proteomes" id="UP000265742"/>
    </source>
</evidence>
<dbReference type="SMART" id="SM00271">
    <property type="entry name" value="DnaJ"/>
    <property type="match status" value="1"/>
</dbReference>
<dbReference type="CDD" id="cd06257">
    <property type="entry name" value="DnaJ"/>
    <property type="match status" value="1"/>
</dbReference>
<dbReference type="SUPFAM" id="SSF46565">
    <property type="entry name" value="Chaperone J-domain"/>
    <property type="match status" value="1"/>
</dbReference>
<evidence type="ECO:0000259" key="2">
    <source>
        <dbReference type="PROSITE" id="PS50076"/>
    </source>
</evidence>
<keyword evidence="4" id="KW-1185">Reference proteome</keyword>
<keyword evidence="1" id="KW-0472">Membrane</keyword>
<organism evidence="3 4">
    <name type="scientific">Amnibacterium setariae</name>
    <dbReference type="NCBI Taxonomy" id="2306585"/>
    <lineage>
        <taxon>Bacteria</taxon>
        <taxon>Bacillati</taxon>
        <taxon>Actinomycetota</taxon>
        <taxon>Actinomycetes</taxon>
        <taxon>Micrococcales</taxon>
        <taxon>Microbacteriaceae</taxon>
        <taxon>Amnibacterium</taxon>
    </lineage>
</organism>
<dbReference type="Proteomes" id="UP000265742">
    <property type="component" value="Unassembled WGS sequence"/>
</dbReference>
<dbReference type="OrthoDB" id="5119910at2"/>
<name>A0A3A1TZJ1_9MICO</name>
<dbReference type="Gene3D" id="1.10.287.110">
    <property type="entry name" value="DnaJ domain"/>
    <property type="match status" value="1"/>
</dbReference>
<keyword evidence="1" id="KW-0812">Transmembrane</keyword>
<keyword evidence="1" id="KW-1133">Transmembrane helix</keyword>
<sequence length="144" mass="14425">MTAAGPASRSAAAELLGVPEGASAQEVQRAFLRAARRTHPDLQGEADEETRRAAGEAFAALTDARDVLLAALPMDPLERAGLAAPPPGAVAPASYRAPARGLGGSLVVLALLGFLLIGIVAAEYALLGQGDPGAPVDPSVTLAP</sequence>
<dbReference type="Pfam" id="PF00226">
    <property type="entry name" value="DnaJ"/>
    <property type="match status" value="1"/>
</dbReference>
<protein>
    <submittedName>
        <fullName evidence="3">J domain-containing protein</fullName>
    </submittedName>
</protein>
<accession>A0A3A1TZJ1</accession>
<feature type="transmembrane region" description="Helical" evidence="1">
    <location>
        <begin position="106"/>
        <end position="127"/>
    </location>
</feature>
<evidence type="ECO:0000256" key="1">
    <source>
        <dbReference type="SAM" id="Phobius"/>
    </source>
</evidence>